<sequence>MAYTRLKGFAVVRLRVMTMLIAFLVSQSSSPLAMAAPGFTSPGSPSSGLPSSSSGPSSDLSSSPTEASSDVPSSSVTSSSEPSPSSTGSSSAPPSNSSAAASELPWSSSTPSPSSSTPSSQPMTLTISSVSPAITTSSVSTPAVQSEAAQYTPPLIMTAIPDPKSAGNRANFIRALTERVEAVAYAARLLYSRPCEAIDSCKGGKGEHSRLACGYISKYDKEYVPYQCVTGVQLNTSLCCNGTNATENTGSILISLTEPFMRYPEVVGRLSSPEAQGTLHQHACIQSSLKKPLKDAISTEADFIATGWVSFASIAGTFYSFPGLNVFDGFGGTGFPFDCDPYDPRFRPWFQQISGPQKKVSILVQGASMMWEPLKNNPLETQTGLDALKQLLVVLKKTFAEHDRIFLTTEVSEGNINRTGSFMSSDFSSTSVTRMQPDKSSPPGDLAEGVRLALSQLADPSRYHLEVLLVFTRGPINVEGAASVIAEHNKRSLSITGRPVSVFIYGVDVYDSTTFANMTRLAELVNGTARNMGLGDPLLGIYSYFDFMARSFHNHPPTWARLYTDAFSQAEITTLMKHVFDLQGRSIGIVGLDVKVPALAKEIAGNMSMDPPPITVSNPRDTLQLPTCTSPCEDGYPGISCPGDVQLEATDVLFPKVMTADAEKRRCCGATCLSSGKLSKLSARENFVLQVAVAAVLIIALLSQPGHPIISFSLL</sequence>
<dbReference type="AlphaFoldDB" id="A0A388LD55"/>
<keyword evidence="4" id="KW-1185">Reference proteome</keyword>
<evidence type="ECO:0000313" key="4">
    <source>
        <dbReference type="Proteomes" id="UP000265515"/>
    </source>
</evidence>
<evidence type="ECO:0000256" key="2">
    <source>
        <dbReference type="SAM" id="SignalP"/>
    </source>
</evidence>
<organism evidence="3 4">
    <name type="scientific">Chara braunii</name>
    <name type="common">Braun's stonewort</name>
    <dbReference type="NCBI Taxonomy" id="69332"/>
    <lineage>
        <taxon>Eukaryota</taxon>
        <taxon>Viridiplantae</taxon>
        <taxon>Streptophyta</taxon>
        <taxon>Charophyceae</taxon>
        <taxon>Charales</taxon>
        <taxon>Characeae</taxon>
        <taxon>Chara</taxon>
    </lineage>
</organism>
<dbReference type="Proteomes" id="UP000265515">
    <property type="component" value="Unassembled WGS sequence"/>
</dbReference>
<proteinExistence type="predicted"/>
<gene>
    <name evidence="3" type="ORF">CBR_g30617</name>
</gene>
<dbReference type="OMA" id="ACDIWAR"/>
<evidence type="ECO:0000313" key="3">
    <source>
        <dbReference type="EMBL" id="GBG80251.1"/>
    </source>
</evidence>
<accession>A0A388LD55</accession>
<keyword evidence="2" id="KW-0732">Signal</keyword>
<evidence type="ECO:0000256" key="1">
    <source>
        <dbReference type="SAM" id="MobiDB-lite"/>
    </source>
</evidence>
<dbReference type="PANTHER" id="PTHR10166">
    <property type="entry name" value="VOLTAGE-DEPENDENT CALCIUM CHANNEL SUBUNIT ALPHA-2/DELTA-RELATED"/>
    <property type="match status" value="1"/>
</dbReference>
<feature type="chain" id="PRO_5017429762" description="VWFA domain-containing protein" evidence="2">
    <location>
        <begin position="36"/>
        <end position="715"/>
    </location>
</feature>
<dbReference type="GO" id="GO:0005245">
    <property type="term" value="F:voltage-gated calcium channel activity"/>
    <property type="evidence" value="ECO:0007669"/>
    <property type="project" value="TreeGrafter"/>
</dbReference>
<dbReference type="Gramene" id="GBG80251">
    <property type="protein sequence ID" value="GBG80251"/>
    <property type="gene ID" value="CBR_g30617"/>
</dbReference>
<name>A0A388LD55_CHABU</name>
<dbReference type="GO" id="GO:0005891">
    <property type="term" value="C:voltage-gated calcium channel complex"/>
    <property type="evidence" value="ECO:0007669"/>
    <property type="project" value="TreeGrafter"/>
</dbReference>
<comment type="caution">
    <text evidence="3">The sequence shown here is derived from an EMBL/GenBank/DDBJ whole genome shotgun (WGS) entry which is preliminary data.</text>
</comment>
<feature type="compositionally biased region" description="Low complexity" evidence="1">
    <location>
        <begin position="41"/>
        <end position="120"/>
    </location>
</feature>
<feature type="signal peptide" evidence="2">
    <location>
        <begin position="1"/>
        <end position="35"/>
    </location>
</feature>
<evidence type="ECO:0008006" key="5">
    <source>
        <dbReference type="Google" id="ProtNLM"/>
    </source>
</evidence>
<feature type="region of interest" description="Disordered" evidence="1">
    <location>
        <begin position="36"/>
        <end position="125"/>
    </location>
</feature>
<dbReference type="EMBL" id="BFEA01000340">
    <property type="protein sequence ID" value="GBG80251.1"/>
    <property type="molecule type" value="Genomic_DNA"/>
</dbReference>
<dbReference type="InterPro" id="IPR051173">
    <property type="entry name" value="Ca_channel_alpha-2/delta"/>
</dbReference>
<reference evidence="3 4" key="1">
    <citation type="journal article" date="2018" name="Cell">
        <title>The Chara Genome: Secondary Complexity and Implications for Plant Terrestrialization.</title>
        <authorList>
            <person name="Nishiyama T."/>
            <person name="Sakayama H."/>
            <person name="Vries J.D."/>
            <person name="Buschmann H."/>
            <person name="Saint-Marcoux D."/>
            <person name="Ullrich K.K."/>
            <person name="Haas F.B."/>
            <person name="Vanderstraeten L."/>
            <person name="Becker D."/>
            <person name="Lang D."/>
            <person name="Vosolsobe S."/>
            <person name="Rombauts S."/>
            <person name="Wilhelmsson P.K.I."/>
            <person name="Janitza P."/>
            <person name="Kern R."/>
            <person name="Heyl A."/>
            <person name="Rumpler F."/>
            <person name="Villalobos L.I.A.C."/>
            <person name="Clay J.M."/>
            <person name="Skokan R."/>
            <person name="Toyoda A."/>
            <person name="Suzuki Y."/>
            <person name="Kagoshima H."/>
            <person name="Schijlen E."/>
            <person name="Tajeshwar N."/>
            <person name="Catarino B."/>
            <person name="Hetherington A.J."/>
            <person name="Saltykova A."/>
            <person name="Bonnot C."/>
            <person name="Breuninger H."/>
            <person name="Symeonidi A."/>
            <person name="Radhakrishnan G.V."/>
            <person name="Van Nieuwerburgh F."/>
            <person name="Deforce D."/>
            <person name="Chang C."/>
            <person name="Karol K.G."/>
            <person name="Hedrich R."/>
            <person name="Ulvskov P."/>
            <person name="Glockner G."/>
            <person name="Delwiche C.F."/>
            <person name="Petrasek J."/>
            <person name="Van de Peer Y."/>
            <person name="Friml J."/>
            <person name="Beilby M."/>
            <person name="Dolan L."/>
            <person name="Kohara Y."/>
            <person name="Sugano S."/>
            <person name="Fujiyama A."/>
            <person name="Delaux P.-M."/>
            <person name="Quint M."/>
            <person name="TheiBen G."/>
            <person name="Hagemann M."/>
            <person name="Harholt J."/>
            <person name="Dunand C."/>
            <person name="Zachgo S."/>
            <person name="Langdale J."/>
            <person name="Maumus F."/>
            <person name="Straeten D.V.D."/>
            <person name="Gould S.B."/>
            <person name="Rensing S.A."/>
        </authorList>
    </citation>
    <scope>NUCLEOTIDE SEQUENCE [LARGE SCALE GENOMIC DNA]</scope>
    <source>
        <strain evidence="3 4">S276</strain>
    </source>
</reference>
<protein>
    <recommendedName>
        <fullName evidence="5">VWFA domain-containing protein</fullName>
    </recommendedName>
</protein>
<dbReference type="PANTHER" id="PTHR10166:SF37">
    <property type="entry name" value="STOLID, ISOFORM H"/>
    <property type="match status" value="1"/>
</dbReference>